<evidence type="ECO:0008006" key="9">
    <source>
        <dbReference type="Google" id="ProtNLM"/>
    </source>
</evidence>
<dbReference type="InterPro" id="IPR001150">
    <property type="entry name" value="Gly_radical"/>
</dbReference>
<accession>A0A9D2SDJ1</accession>
<dbReference type="GO" id="GO:0016829">
    <property type="term" value="F:lyase activity"/>
    <property type="evidence" value="ECO:0007669"/>
    <property type="project" value="UniProtKB-KW"/>
</dbReference>
<proteinExistence type="predicted"/>
<dbReference type="EMBL" id="DWXE01000043">
    <property type="protein sequence ID" value="HJB92060.1"/>
    <property type="molecule type" value="Genomic_DNA"/>
</dbReference>
<keyword evidence="1 3" id="KW-0556">Organic radical</keyword>
<dbReference type="InterPro" id="IPR004184">
    <property type="entry name" value="PFL_dom"/>
</dbReference>
<comment type="caution">
    <text evidence="7">The sequence shown here is derived from an EMBL/GenBank/DDBJ whole genome shotgun (WGS) entry which is preliminary data.</text>
</comment>
<dbReference type="PANTHER" id="PTHR43641:SF2">
    <property type="entry name" value="DEHYDRATASE YBIW-RELATED"/>
    <property type="match status" value="1"/>
</dbReference>
<reference evidence="7" key="1">
    <citation type="journal article" date="2021" name="PeerJ">
        <title>Extensive microbial diversity within the chicken gut microbiome revealed by metagenomics and culture.</title>
        <authorList>
            <person name="Gilroy R."/>
            <person name="Ravi A."/>
            <person name="Getino M."/>
            <person name="Pursley I."/>
            <person name="Horton D.L."/>
            <person name="Alikhan N.F."/>
            <person name="Baker D."/>
            <person name="Gharbi K."/>
            <person name="Hall N."/>
            <person name="Watson M."/>
            <person name="Adriaenssens E.M."/>
            <person name="Foster-Nyarko E."/>
            <person name="Jarju S."/>
            <person name="Secka A."/>
            <person name="Antonio M."/>
            <person name="Oren A."/>
            <person name="Chaudhuri R.R."/>
            <person name="La Ragione R."/>
            <person name="Hildebrand F."/>
            <person name="Pallen M.J."/>
        </authorList>
    </citation>
    <scope>NUCLEOTIDE SEQUENCE</scope>
    <source>
        <strain evidence="7">USAMLcec3-2134</strain>
    </source>
</reference>
<organism evidence="7 8">
    <name type="scientific">Candidatus Eisenbergiella merdigallinarum</name>
    <dbReference type="NCBI Taxonomy" id="2838552"/>
    <lineage>
        <taxon>Bacteria</taxon>
        <taxon>Bacillati</taxon>
        <taxon>Bacillota</taxon>
        <taxon>Clostridia</taxon>
        <taxon>Lachnospirales</taxon>
        <taxon>Lachnospiraceae</taxon>
        <taxon>Eisenbergiella</taxon>
    </lineage>
</organism>
<sequence length="715" mass="81006">MSEKRNETTPEYGFWMSLGLKSAALFYQEQNAARMERAARVFCESWKNRAPFSVERGLPSRFVDEARIEGDCGDLWGFWVDDSGLIHFDGEKFSGLQELYRTDPVASGILERAARDGSVPQELFPGRYWHCGTHKVADIPFLLESGYRGYLEKIEREERGASPKKRSFLRGMRDVTLALMDYFRRCARSFREAYERTGDERYGALADALFRVPEGPCASFREAVIVVRILNLLCDSEFGRIDQYLYPYYRKDVEQGRLTREEAKGLLADLCRFVNRDGLVWHQVVGGCGRDGKPSYNELTELVLENAPLFAHPHISLRVREDMPKELWEKALRTIGTGCGNPALVREDLFIRDLERTYGVSKEDARDFAFGGCSEIMIPGKTNVDSTWCAYNVLEVLLETVYTKLEETDSYEELYEKFCGEIEITVEEMTEHINIRQHLKGAFWPDPLLSLHTAGCIESGKGFWEGGALYNFDGADLFGNTNAVNALGTLKALYAGELGVGKERFLKALREDFKGEEELLHSIKRLPKFGNGDEELRRIAGEFTAFLFSCIRGKRTWRGDGWFVPDIVQWITYGPLGCKMGATPDGRRRATPLADSSGATPGTDENGPVPLLTDCSALPHEQGCGTLVLNMRLAQECFSDGLIGKLEDLFRGYFRMGGSQVQVSVLDEKTLQDALEHPEEHRDLIVRVGGFTDYFYRQTREIQRSIVERVAHKAE</sequence>
<dbReference type="PROSITE" id="PS51149">
    <property type="entry name" value="GLY_RADICAL_2"/>
    <property type="match status" value="1"/>
</dbReference>
<dbReference type="InterPro" id="IPR051215">
    <property type="entry name" value="GRE"/>
</dbReference>
<evidence type="ECO:0000256" key="2">
    <source>
        <dbReference type="ARBA" id="ARBA00023239"/>
    </source>
</evidence>
<evidence type="ECO:0000256" key="3">
    <source>
        <dbReference type="PROSITE-ProRule" id="PRU00493"/>
    </source>
</evidence>
<dbReference type="SUPFAM" id="SSF51998">
    <property type="entry name" value="PFL-like glycyl radical enzymes"/>
    <property type="match status" value="1"/>
</dbReference>
<evidence type="ECO:0000259" key="6">
    <source>
        <dbReference type="PROSITE" id="PS51554"/>
    </source>
</evidence>
<feature type="region of interest" description="Disordered" evidence="4">
    <location>
        <begin position="584"/>
        <end position="608"/>
    </location>
</feature>
<protein>
    <recommendedName>
        <fullName evidence="9">4-hydroxyphenylacetate decarboxylase</fullName>
    </recommendedName>
</protein>
<dbReference type="PROSITE" id="PS51554">
    <property type="entry name" value="PFL"/>
    <property type="match status" value="1"/>
</dbReference>
<evidence type="ECO:0000313" key="7">
    <source>
        <dbReference type="EMBL" id="HJB92060.1"/>
    </source>
</evidence>
<dbReference type="Pfam" id="PF01228">
    <property type="entry name" value="Gly_radical"/>
    <property type="match status" value="1"/>
</dbReference>
<keyword evidence="2" id="KW-0456">Lyase</keyword>
<dbReference type="AlphaFoldDB" id="A0A9D2SDJ1"/>
<feature type="domain" description="Glycine radical" evidence="5">
    <location>
        <begin position="595"/>
        <end position="715"/>
    </location>
</feature>
<name>A0A9D2SDJ1_9FIRM</name>
<evidence type="ECO:0000256" key="1">
    <source>
        <dbReference type="ARBA" id="ARBA00022818"/>
    </source>
</evidence>
<gene>
    <name evidence="7" type="ORF">H9763_11435</name>
</gene>
<feature type="modified residue" description="Glycine radical" evidence="3">
    <location>
        <position position="690"/>
    </location>
</feature>
<evidence type="ECO:0000256" key="4">
    <source>
        <dbReference type="SAM" id="MobiDB-lite"/>
    </source>
</evidence>
<dbReference type="GO" id="GO:0005829">
    <property type="term" value="C:cytosol"/>
    <property type="evidence" value="ECO:0007669"/>
    <property type="project" value="TreeGrafter"/>
</dbReference>
<feature type="domain" description="PFL" evidence="6">
    <location>
        <begin position="1"/>
        <end position="588"/>
    </location>
</feature>
<dbReference type="Gene3D" id="3.20.70.20">
    <property type="match status" value="1"/>
</dbReference>
<dbReference type="Proteomes" id="UP000886883">
    <property type="component" value="Unassembled WGS sequence"/>
</dbReference>
<evidence type="ECO:0000259" key="5">
    <source>
        <dbReference type="PROSITE" id="PS51149"/>
    </source>
</evidence>
<dbReference type="Pfam" id="PF02901">
    <property type="entry name" value="PFL-like"/>
    <property type="match status" value="1"/>
</dbReference>
<reference evidence="7" key="2">
    <citation type="submission" date="2021-04" db="EMBL/GenBank/DDBJ databases">
        <authorList>
            <person name="Gilroy R."/>
        </authorList>
    </citation>
    <scope>NUCLEOTIDE SEQUENCE</scope>
    <source>
        <strain evidence="7">USAMLcec3-2134</strain>
    </source>
</reference>
<dbReference type="PANTHER" id="PTHR43641">
    <property type="entry name" value="FORMATE ACETYLTRANSFERASE 3-RELATED"/>
    <property type="match status" value="1"/>
</dbReference>
<evidence type="ECO:0000313" key="8">
    <source>
        <dbReference type="Proteomes" id="UP000886883"/>
    </source>
</evidence>